<feature type="signal peptide" evidence="1">
    <location>
        <begin position="1"/>
        <end position="17"/>
    </location>
</feature>
<evidence type="ECO:0000313" key="3">
    <source>
        <dbReference type="Proteomes" id="UP001576784"/>
    </source>
</evidence>
<name>A0ABV4Y2H8_9CYAN</name>
<organism evidence="2 3">
    <name type="scientific">Floridaenema flaviceps BLCC-F50</name>
    <dbReference type="NCBI Taxonomy" id="3153642"/>
    <lineage>
        <taxon>Bacteria</taxon>
        <taxon>Bacillati</taxon>
        <taxon>Cyanobacteriota</taxon>
        <taxon>Cyanophyceae</taxon>
        <taxon>Oscillatoriophycideae</taxon>
        <taxon>Aerosakkonematales</taxon>
        <taxon>Aerosakkonemataceae</taxon>
        <taxon>Floridanema</taxon>
        <taxon>Floridanema flaviceps</taxon>
    </lineage>
</organism>
<dbReference type="RefSeq" id="WP_413267718.1">
    <property type="nucleotide sequence ID" value="NZ_JBHFNR010000279.1"/>
</dbReference>
<evidence type="ECO:0000313" key="2">
    <source>
        <dbReference type="EMBL" id="MFB2898116.1"/>
    </source>
</evidence>
<dbReference type="Proteomes" id="UP001576784">
    <property type="component" value="Unassembled WGS sequence"/>
</dbReference>
<comment type="caution">
    <text evidence="2">The sequence shown here is derived from an EMBL/GenBank/DDBJ whole genome shotgun (WGS) entry which is preliminary data.</text>
</comment>
<dbReference type="EMBL" id="JBHFNR010000279">
    <property type="protein sequence ID" value="MFB2898116.1"/>
    <property type="molecule type" value="Genomic_DNA"/>
</dbReference>
<proteinExistence type="predicted"/>
<evidence type="ECO:0000256" key="1">
    <source>
        <dbReference type="SAM" id="SignalP"/>
    </source>
</evidence>
<gene>
    <name evidence="2" type="ORF">ACE1CI_34810</name>
</gene>
<keyword evidence="3" id="KW-1185">Reference proteome</keyword>
<keyword evidence="1" id="KW-0732">Signal</keyword>
<accession>A0ABV4Y2H8</accession>
<protein>
    <submittedName>
        <fullName evidence="2">Uncharacterized protein</fullName>
    </submittedName>
</protein>
<dbReference type="Gene3D" id="2.60.120.380">
    <property type="match status" value="1"/>
</dbReference>
<reference evidence="2 3" key="1">
    <citation type="submission" date="2024-09" db="EMBL/GenBank/DDBJ databases">
        <title>Floridaenema gen nov. (Aerosakkonemataceae, Aerosakkonematales ord. nov., Cyanobacteria) from benthic tropical and subtropical fresh waters, with the description of four new species.</title>
        <authorList>
            <person name="Moretto J.A."/>
            <person name="Berthold D.E."/>
            <person name="Lefler F.W."/>
            <person name="Huang I.-S."/>
            <person name="Laughinghouse H. IV."/>
        </authorList>
    </citation>
    <scope>NUCLEOTIDE SEQUENCE [LARGE SCALE GENOMIC DNA]</scope>
    <source>
        <strain evidence="2 3">BLCC-F50</strain>
    </source>
</reference>
<feature type="chain" id="PRO_5047262658" evidence="1">
    <location>
        <begin position="18"/>
        <end position="145"/>
    </location>
</feature>
<sequence length="145" mass="16151">MKRRSLLYLGISLAVFGATSLQKVNAQQRRGITRRVQFAPGASSSIINGAVTLGNQDTYIFRANKGQQIIADITWKGERVDPPNNNDPADIQGLSGFTFITPDGQSYEHPQNDTFEATVTGDYKIIIAQPYRLSNPRYTFKLTIR</sequence>